<accession>A0A061AIE2</accession>
<dbReference type="AlphaFoldDB" id="A0A061AIE2"/>
<sequence length="359" mass="39123">MLNVTEFIFNSQGNATDALSYISSQGITDSTVFKSVSSFAFGDELLSFWGITRMGTIYACYQGFLGWVELISAFYAEKMDTTLVSTIGCVSGLVYLNTDLISAVVNGGTFPVKKIGYTNVAGVGEVFDTVQLETSGIKFGRLGSNSPISVSESVLEPKGFTSTKTVVVFNDHKRRVPNLYGIEATHNDGYEMYCLGTDTRPEDIVEAILSTDPGEKMTLKNGRTILCSSVSPESTVDGVIIPDGKEKGKGEHDPWSHKRALIKKVTSQSVDADSDVEENTFLRSLISNAALSLESDTEIDEEEEIINSQGLISKVKKPWGSSRVFADEEGAFKTTFQTNWFNSWGSSVYDNVTIGRALL</sequence>
<name>A0A061AIE2_CYBFA</name>
<proteinExistence type="predicted"/>
<evidence type="ECO:0000313" key="1">
    <source>
        <dbReference type="EMBL" id="CDR36892.1"/>
    </source>
</evidence>
<dbReference type="EMBL" id="LK052886">
    <property type="protein sequence ID" value="CDR36892.1"/>
    <property type="molecule type" value="Genomic_DNA"/>
</dbReference>
<organism evidence="1">
    <name type="scientific">Cyberlindnera fabianii</name>
    <name type="common">Yeast</name>
    <name type="synonym">Hansenula fabianii</name>
    <dbReference type="NCBI Taxonomy" id="36022"/>
    <lineage>
        <taxon>Eukaryota</taxon>
        <taxon>Fungi</taxon>
        <taxon>Dikarya</taxon>
        <taxon>Ascomycota</taxon>
        <taxon>Saccharomycotina</taxon>
        <taxon>Saccharomycetes</taxon>
        <taxon>Phaffomycetales</taxon>
        <taxon>Phaffomycetaceae</taxon>
        <taxon>Cyberlindnera</taxon>
    </lineage>
</organism>
<reference evidence="1" key="1">
    <citation type="journal article" date="2014" name="Genome Announc.">
        <title>Genome sequence of the yeast Cyberlindnera fabianii (Hansenula fabianii).</title>
        <authorList>
            <person name="Freel K.C."/>
            <person name="Sarilar V."/>
            <person name="Neuveglise C."/>
            <person name="Devillers H."/>
            <person name="Friedrich A."/>
            <person name="Schacherer J."/>
        </authorList>
    </citation>
    <scope>NUCLEOTIDE SEQUENCE</scope>
    <source>
        <strain evidence="1">YJS4271</strain>
    </source>
</reference>
<gene>
    <name evidence="1" type="ORF">CYFA0S_01e05347g</name>
</gene>
<protein>
    <submittedName>
        <fullName evidence="1">CYFA0S01e05347g1_1</fullName>
    </submittedName>
</protein>
<dbReference type="VEuPathDB" id="FungiDB:BON22_0601"/>